<protein>
    <recommendedName>
        <fullName evidence="3">Peptidase S24/S26A/S26B/S26C domain-containing protein</fullName>
    </recommendedName>
</protein>
<dbReference type="Proteomes" id="UP000029647">
    <property type="component" value="Unassembled WGS sequence"/>
</dbReference>
<dbReference type="Gene3D" id="2.10.109.10">
    <property type="entry name" value="Umud Fragment, subunit A"/>
    <property type="match status" value="1"/>
</dbReference>
<dbReference type="AlphaFoldDB" id="A0A090X1K4"/>
<accession>A0A090X1K4</accession>
<dbReference type="SUPFAM" id="SSF51306">
    <property type="entry name" value="LexA/Signal peptidase"/>
    <property type="match status" value="1"/>
</dbReference>
<organism evidence="1 2">
    <name type="scientific">Nonlabens ulvanivorans</name>
    <name type="common">Persicivirga ulvanivorans</name>
    <dbReference type="NCBI Taxonomy" id="906888"/>
    <lineage>
        <taxon>Bacteria</taxon>
        <taxon>Pseudomonadati</taxon>
        <taxon>Bacteroidota</taxon>
        <taxon>Flavobacteriia</taxon>
        <taxon>Flavobacteriales</taxon>
        <taxon>Flavobacteriaceae</taxon>
        <taxon>Nonlabens</taxon>
    </lineage>
</organism>
<evidence type="ECO:0000313" key="1">
    <source>
        <dbReference type="EMBL" id="GAL73717.1"/>
    </source>
</evidence>
<gene>
    <name evidence="1" type="ORF">JCM19275_2564</name>
</gene>
<evidence type="ECO:0008006" key="3">
    <source>
        <dbReference type="Google" id="ProtNLM"/>
    </source>
</evidence>
<comment type="caution">
    <text evidence="1">The sequence shown here is derived from an EMBL/GenBank/DDBJ whole genome shotgun (WGS) entry which is preliminary data.</text>
</comment>
<proteinExistence type="predicted"/>
<name>A0A090X1K4_NONUL</name>
<evidence type="ECO:0000313" key="2">
    <source>
        <dbReference type="Proteomes" id="UP000029647"/>
    </source>
</evidence>
<sequence>MGEKVPHKVVKKLNNGTIVLAVTENELILRRLYVTADGLVLRADHKNIDDQTITVNDLKELWRVRYVFFRRIPDFSDSMEDKMAFLEAQMKELRNSI</sequence>
<dbReference type="EMBL" id="BBNT01000001">
    <property type="protein sequence ID" value="GAL73717.1"/>
    <property type="molecule type" value="Genomic_DNA"/>
</dbReference>
<dbReference type="InterPro" id="IPR036286">
    <property type="entry name" value="LexA/Signal_pep-like_sf"/>
</dbReference>
<reference evidence="1 2" key="1">
    <citation type="journal article" date="2014" name="Genome Announc.">
        <title>Draft Genome Sequences of Marine Flavobacterium Nonlabens Strains NR17, NR24, NR27, NR32, NR33, and Ara13.</title>
        <authorList>
            <person name="Nakanishi M."/>
            <person name="Meirelles P."/>
            <person name="Suzuki R."/>
            <person name="Takatani N."/>
            <person name="Mino S."/>
            <person name="Suda W."/>
            <person name="Oshima K."/>
            <person name="Hattori M."/>
            <person name="Ohkuma M."/>
            <person name="Hosokawa M."/>
            <person name="Miyashita K."/>
            <person name="Thompson F.L."/>
            <person name="Niwa A."/>
            <person name="Sawabe T."/>
            <person name="Sawabe T."/>
        </authorList>
    </citation>
    <scope>NUCLEOTIDE SEQUENCE [LARGE SCALE GENOMIC DNA]</scope>
    <source>
        <strain evidence="2">JCM19275</strain>
    </source>
</reference>